<dbReference type="GO" id="GO:0045493">
    <property type="term" value="P:xylan catabolic process"/>
    <property type="evidence" value="ECO:0007669"/>
    <property type="project" value="UniProtKB-KW"/>
</dbReference>
<keyword evidence="2 5" id="KW-0119">Carbohydrate metabolism</keyword>
<dbReference type="AlphaFoldDB" id="A0A5C6AU52"/>
<comment type="similarity">
    <text evidence="5">Belongs to the glycosyl hydrolase 10 (cellulase F) family.</text>
</comment>
<keyword evidence="8" id="KW-1185">Reference proteome</keyword>
<keyword evidence="1 5" id="KW-0378">Hydrolase</keyword>
<name>A0A5C6AU52_9BACT</name>
<evidence type="ECO:0000256" key="4">
    <source>
        <dbReference type="ARBA" id="ARBA00023326"/>
    </source>
</evidence>
<dbReference type="Pfam" id="PF00331">
    <property type="entry name" value="Glyco_hydro_10"/>
    <property type="match status" value="1"/>
</dbReference>
<comment type="caution">
    <text evidence="7">The sequence shown here is derived from an EMBL/GenBank/DDBJ whole genome shotgun (WGS) entry which is preliminary data.</text>
</comment>
<reference evidence="7 8" key="1">
    <citation type="submission" date="2019-02" db="EMBL/GenBank/DDBJ databases">
        <title>Deep-cultivation of Planctomycetes and their phenomic and genomic characterization uncovers novel biology.</title>
        <authorList>
            <person name="Wiegand S."/>
            <person name="Jogler M."/>
            <person name="Boedeker C."/>
            <person name="Pinto D."/>
            <person name="Vollmers J."/>
            <person name="Rivas-Marin E."/>
            <person name="Kohn T."/>
            <person name="Peeters S.H."/>
            <person name="Heuer A."/>
            <person name="Rast P."/>
            <person name="Oberbeckmann S."/>
            <person name="Bunk B."/>
            <person name="Jeske O."/>
            <person name="Meyerdierks A."/>
            <person name="Storesund J.E."/>
            <person name="Kallscheuer N."/>
            <person name="Luecker S."/>
            <person name="Lage O.M."/>
            <person name="Pohl T."/>
            <person name="Merkel B.J."/>
            <person name="Hornburger P."/>
            <person name="Mueller R.-W."/>
            <person name="Bruemmer F."/>
            <person name="Labrenz M."/>
            <person name="Spormann A.M."/>
            <person name="Op Den Camp H."/>
            <person name="Overmann J."/>
            <person name="Amann R."/>
            <person name="Jetten M.S.M."/>
            <person name="Mascher T."/>
            <person name="Medema M.H."/>
            <person name="Devos D.P."/>
            <person name="Kaster A.-K."/>
            <person name="Ovreas L."/>
            <person name="Rohde M."/>
            <person name="Galperin M.Y."/>
            <person name="Jogler C."/>
        </authorList>
    </citation>
    <scope>NUCLEOTIDE SEQUENCE [LARGE SCALE GENOMIC DNA]</scope>
    <source>
        <strain evidence="7 8">Pla52n</strain>
    </source>
</reference>
<comment type="catalytic activity">
    <reaction evidence="5">
        <text>Endohydrolysis of (1-&gt;4)-beta-D-xylosidic linkages in xylans.</text>
        <dbReference type="EC" id="3.2.1.8"/>
    </reaction>
</comment>
<organism evidence="7 8">
    <name type="scientific">Stieleria varia</name>
    <dbReference type="NCBI Taxonomy" id="2528005"/>
    <lineage>
        <taxon>Bacteria</taxon>
        <taxon>Pseudomonadati</taxon>
        <taxon>Planctomycetota</taxon>
        <taxon>Planctomycetia</taxon>
        <taxon>Pirellulales</taxon>
        <taxon>Pirellulaceae</taxon>
        <taxon>Stieleria</taxon>
    </lineage>
</organism>
<evidence type="ECO:0000256" key="1">
    <source>
        <dbReference type="ARBA" id="ARBA00022801"/>
    </source>
</evidence>
<keyword evidence="3 5" id="KW-0326">Glycosidase</keyword>
<evidence type="ECO:0000256" key="3">
    <source>
        <dbReference type="ARBA" id="ARBA00023295"/>
    </source>
</evidence>
<dbReference type="SUPFAM" id="SSF51445">
    <property type="entry name" value="(Trans)glycosidases"/>
    <property type="match status" value="1"/>
</dbReference>
<evidence type="ECO:0000313" key="7">
    <source>
        <dbReference type="EMBL" id="TWU03007.1"/>
    </source>
</evidence>
<dbReference type="EMBL" id="SJPN01000004">
    <property type="protein sequence ID" value="TWU03007.1"/>
    <property type="molecule type" value="Genomic_DNA"/>
</dbReference>
<dbReference type="GO" id="GO:0031176">
    <property type="term" value="F:endo-1,4-beta-xylanase activity"/>
    <property type="evidence" value="ECO:0007669"/>
    <property type="project" value="UniProtKB-EC"/>
</dbReference>
<dbReference type="InterPro" id="IPR044846">
    <property type="entry name" value="GH10"/>
</dbReference>
<keyword evidence="7" id="KW-0858">Xylan degradation</keyword>
<accession>A0A5C6AU52</accession>
<dbReference type="Proteomes" id="UP000320176">
    <property type="component" value="Unassembled WGS sequence"/>
</dbReference>
<dbReference type="PANTHER" id="PTHR31490">
    <property type="entry name" value="GLYCOSYL HYDROLASE"/>
    <property type="match status" value="1"/>
</dbReference>
<dbReference type="SMART" id="SM00633">
    <property type="entry name" value="Glyco_10"/>
    <property type="match status" value="1"/>
</dbReference>
<dbReference type="InterPro" id="IPR001000">
    <property type="entry name" value="GH10_dom"/>
</dbReference>
<evidence type="ECO:0000313" key="8">
    <source>
        <dbReference type="Proteomes" id="UP000320176"/>
    </source>
</evidence>
<evidence type="ECO:0000259" key="6">
    <source>
        <dbReference type="PROSITE" id="PS51760"/>
    </source>
</evidence>
<proteinExistence type="inferred from homology"/>
<dbReference type="PROSITE" id="PS51760">
    <property type="entry name" value="GH10_2"/>
    <property type="match status" value="1"/>
</dbReference>
<evidence type="ECO:0000256" key="5">
    <source>
        <dbReference type="RuleBase" id="RU361174"/>
    </source>
</evidence>
<keyword evidence="4 5" id="KW-0624">Polysaccharide degradation</keyword>
<dbReference type="Gene3D" id="3.20.20.80">
    <property type="entry name" value="Glycosidases"/>
    <property type="match status" value="1"/>
</dbReference>
<dbReference type="RefSeq" id="WP_146521226.1">
    <property type="nucleotide sequence ID" value="NZ_CP151726.1"/>
</dbReference>
<evidence type="ECO:0000256" key="2">
    <source>
        <dbReference type="ARBA" id="ARBA00023277"/>
    </source>
</evidence>
<dbReference type="PANTHER" id="PTHR31490:SF90">
    <property type="entry name" value="ENDO-1,4-BETA-XYLANASE A"/>
    <property type="match status" value="1"/>
</dbReference>
<protein>
    <recommendedName>
        <fullName evidence="5">Beta-xylanase</fullName>
        <ecNumber evidence="5">3.2.1.8</ecNumber>
    </recommendedName>
</protein>
<dbReference type="OrthoDB" id="2513075at2"/>
<feature type="domain" description="GH10" evidence="6">
    <location>
        <begin position="36"/>
        <end position="382"/>
    </location>
</feature>
<dbReference type="InterPro" id="IPR017853">
    <property type="entry name" value="GH"/>
</dbReference>
<sequence>MRSMHPIYLVASLLFTVGLAHDSLAQESPAPSGAVAVGSVALKDAVGERFKIGVGVSERVLSDSASADLIVKHFQILTPENCMKPQGIHPAENQWNFDATDRFVDFVKRNQLELVGHCLVWAKDDRTDQWMKEEAGGQPVTREKLLQRIEDHVAKVVQRYHESATMWDVVNEALADGEDGYLRESVYSTTTGIDFIETAFRAARKHDPDALLIYNDYNCHFPGKRKKLIRLLGELKERGVPVDAYGMQGHFELGDDSLSQLRETFDSLRELGIKVVVSELDIDVVTRGRWWADGGAHRDELKTFDPYKEGLPKDIEQKETQQYVALFRLFDEYQDVIARVSFWNLHDGQSWLNYFPWDRVNYPLLFDRNLKPKSVFDAVVEVLTETSPR</sequence>
<gene>
    <name evidence="7" type="primary">xylI_2</name>
    <name evidence="7" type="ORF">Pla52n_40960</name>
</gene>
<dbReference type="EC" id="3.2.1.8" evidence="5"/>
<dbReference type="PRINTS" id="PR00134">
    <property type="entry name" value="GLHYDRLASE10"/>
</dbReference>